<proteinExistence type="predicted"/>
<comment type="caution">
    <text evidence="2">The sequence shown here is derived from an EMBL/GenBank/DDBJ whole genome shotgun (WGS) entry which is preliminary data.</text>
</comment>
<dbReference type="PANTHER" id="PTHR33930:SF2">
    <property type="entry name" value="BLR3452 PROTEIN"/>
    <property type="match status" value="1"/>
</dbReference>
<keyword evidence="2" id="KW-0575">Peroxidase</keyword>
<dbReference type="Proteomes" id="UP000525298">
    <property type="component" value="Unassembled WGS sequence"/>
</dbReference>
<dbReference type="InterPro" id="IPR004675">
    <property type="entry name" value="AhpD_core"/>
</dbReference>
<dbReference type="EMBL" id="JACDUS010000017">
    <property type="protein sequence ID" value="MBA2883146.1"/>
    <property type="molecule type" value="Genomic_DNA"/>
</dbReference>
<reference evidence="2 3" key="1">
    <citation type="submission" date="2020-07" db="EMBL/GenBank/DDBJ databases">
        <title>Genomic Encyclopedia of Type Strains, Phase IV (KMG-IV): sequencing the most valuable type-strain genomes for metagenomic binning, comparative biology and taxonomic classification.</title>
        <authorList>
            <person name="Goeker M."/>
        </authorList>
    </citation>
    <scope>NUCLEOTIDE SEQUENCE [LARGE SCALE GENOMIC DNA]</scope>
    <source>
        <strain evidence="2 3">DSM 17721</strain>
    </source>
</reference>
<gene>
    <name evidence="2" type="ORF">HNR65_003507</name>
</gene>
<evidence type="ECO:0000259" key="1">
    <source>
        <dbReference type="Pfam" id="PF02627"/>
    </source>
</evidence>
<dbReference type="PANTHER" id="PTHR33930">
    <property type="entry name" value="ALKYL HYDROPEROXIDE REDUCTASE AHPD"/>
    <property type="match status" value="1"/>
</dbReference>
<keyword evidence="3" id="KW-1185">Reference proteome</keyword>
<dbReference type="Gene3D" id="1.20.1290.10">
    <property type="entry name" value="AhpD-like"/>
    <property type="match status" value="1"/>
</dbReference>
<organism evidence="2 3">
    <name type="scientific">Desulfosalsimonas propionicica</name>
    <dbReference type="NCBI Taxonomy" id="332175"/>
    <lineage>
        <taxon>Bacteria</taxon>
        <taxon>Pseudomonadati</taxon>
        <taxon>Thermodesulfobacteriota</taxon>
        <taxon>Desulfobacteria</taxon>
        <taxon>Desulfobacterales</taxon>
        <taxon>Desulfosalsimonadaceae</taxon>
        <taxon>Desulfosalsimonas</taxon>
    </lineage>
</organism>
<name>A0A7W0HMJ3_9BACT</name>
<dbReference type="RefSeq" id="WP_181552760.1">
    <property type="nucleotide sequence ID" value="NZ_JACDUS010000017.1"/>
</dbReference>
<keyword evidence="2" id="KW-0560">Oxidoreductase</keyword>
<feature type="domain" description="Carboxymuconolactone decarboxylase-like" evidence="1">
    <location>
        <begin position="24"/>
        <end position="105"/>
    </location>
</feature>
<dbReference type="SUPFAM" id="SSF69118">
    <property type="entry name" value="AhpD-like"/>
    <property type="match status" value="1"/>
</dbReference>
<accession>A0A7W0HMJ3</accession>
<sequence>MSESQVALNKNRAKNLGRFAEVMPETAKQIKAQMDEAYKDGALDTKTKRLMAMAVALGAGCRNCVLGHAMGALDKGATKEEILETLAVVTSMRGTTGVAESLRVIQLLDELEML</sequence>
<dbReference type="Pfam" id="PF02627">
    <property type="entry name" value="CMD"/>
    <property type="match status" value="1"/>
</dbReference>
<dbReference type="InterPro" id="IPR003779">
    <property type="entry name" value="CMD-like"/>
</dbReference>
<evidence type="ECO:0000313" key="2">
    <source>
        <dbReference type="EMBL" id="MBA2883146.1"/>
    </source>
</evidence>
<protein>
    <submittedName>
        <fullName evidence="2">AhpD family alkylhydroperoxidase</fullName>
    </submittedName>
</protein>
<dbReference type="InterPro" id="IPR029032">
    <property type="entry name" value="AhpD-like"/>
</dbReference>
<dbReference type="AlphaFoldDB" id="A0A7W0HMJ3"/>
<dbReference type="NCBIfam" id="TIGR00778">
    <property type="entry name" value="ahpD_dom"/>
    <property type="match status" value="1"/>
</dbReference>
<evidence type="ECO:0000313" key="3">
    <source>
        <dbReference type="Proteomes" id="UP000525298"/>
    </source>
</evidence>
<dbReference type="GO" id="GO:0051920">
    <property type="term" value="F:peroxiredoxin activity"/>
    <property type="evidence" value="ECO:0007669"/>
    <property type="project" value="InterPro"/>
</dbReference>